<dbReference type="EMBL" id="UYJE01008033">
    <property type="protein sequence ID" value="VDI60411.1"/>
    <property type="molecule type" value="Genomic_DNA"/>
</dbReference>
<dbReference type="Proteomes" id="UP000596742">
    <property type="component" value="Unassembled WGS sequence"/>
</dbReference>
<gene>
    <name evidence="1" type="ORF">MGAL_10B047825</name>
</gene>
<reference evidence="1" key="1">
    <citation type="submission" date="2018-11" db="EMBL/GenBank/DDBJ databases">
        <authorList>
            <person name="Alioto T."/>
            <person name="Alioto T."/>
        </authorList>
    </citation>
    <scope>NUCLEOTIDE SEQUENCE</scope>
</reference>
<organism evidence="1 2">
    <name type="scientific">Mytilus galloprovincialis</name>
    <name type="common">Mediterranean mussel</name>
    <dbReference type="NCBI Taxonomy" id="29158"/>
    <lineage>
        <taxon>Eukaryota</taxon>
        <taxon>Metazoa</taxon>
        <taxon>Spiralia</taxon>
        <taxon>Lophotrochozoa</taxon>
        <taxon>Mollusca</taxon>
        <taxon>Bivalvia</taxon>
        <taxon>Autobranchia</taxon>
        <taxon>Pteriomorphia</taxon>
        <taxon>Mytilida</taxon>
        <taxon>Mytiloidea</taxon>
        <taxon>Mytilidae</taxon>
        <taxon>Mytilinae</taxon>
        <taxon>Mytilus</taxon>
    </lineage>
</organism>
<name>A0A8B6G8Q5_MYTGA</name>
<proteinExistence type="predicted"/>
<sequence length="81" mass="8819">MDGIEIFSIVAVKTETSHLHAQNPDGIIKFLIPDPRTKICHLHAQTSVKTFSYKQNQNGKAIITGTVVGGSANFPVTRDIT</sequence>
<evidence type="ECO:0000313" key="1">
    <source>
        <dbReference type="EMBL" id="VDI60411.1"/>
    </source>
</evidence>
<dbReference type="AlphaFoldDB" id="A0A8B6G8Q5"/>
<evidence type="ECO:0000313" key="2">
    <source>
        <dbReference type="Proteomes" id="UP000596742"/>
    </source>
</evidence>
<accession>A0A8B6G8Q5</accession>
<comment type="caution">
    <text evidence="1">The sequence shown here is derived from an EMBL/GenBank/DDBJ whole genome shotgun (WGS) entry which is preliminary data.</text>
</comment>
<protein>
    <submittedName>
        <fullName evidence="1">Uncharacterized protein</fullName>
    </submittedName>
</protein>
<keyword evidence="2" id="KW-1185">Reference proteome</keyword>